<dbReference type="PROSITE" id="PS00388">
    <property type="entry name" value="PROTEASOME_ALPHA_1"/>
    <property type="match status" value="1"/>
</dbReference>
<dbReference type="InterPro" id="IPR033812">
    <property type="entry name" value="Proteasome_alpha_type_5"/>
</dbReference>
<evidence type="ECO:0000313" key="7">
    <source>
        <dbReference type="EMBL" id="KAK1442908.1"/>
    </source>
</evidence>
<dbReference type="AlphaFoldDB" id="A0AAD8PD39"/>
<evidence type="ECO:0000256" key="3">
    <source>
        <dbReference type="ARBA" id="ARBA00023242"/>
    </source>
</evidence>
<dbReference type="InterPro" id="IPR000426">
    <property type="entry name" value="Proteasome_asu_N"/>
</dbReference>
<sequence length="252" mass="28081">MFTTRNEYDRGVNTFSPEGRIFQVEYALGAIKLGSTALAITTKDGVIFASEHRISSTLMEFISLEKIMEIDSHIGCTMSGLIADARTLIDHARSECANHVFVYNEPMAVRSCVEATADLALEFSDIFDTKKKKAMSRPFGVALLIGGVDSDGASIWCVDPSGTSIKYRAAAIGSAQEGAEAILQERYKEDMTFEEAELLVLEVLRQVMKDKMSTKNVEMARIKVDDKQYREYNQDELSVLIQKLPEIEDPEN</sequence>
<keyword evidence="8" id="KW-1185">Reference proteome</keyword>
<dbReference type="FunFam" id="3.60.20.10:FF:000054">
    <property type="entry name" value="Proteasome subunit alpha type"/>
    <property type="match status" value="1"/>
</dbReference>
<comment type="subunit">
    <text evidence="5">The 26S proteasome consists of a 20S proteasome core and two 19S regulatory subunits.</text>
</comment>
<dbReference type="Gene3D" id="3.60.20.10">
    <property type="entry name" value="Glutamine Phosphoribosylpyrophosphate, subunit 1, domain 1"/>
    <property type="match status" value="1"/>
</dbReference>
<dbReference type="Proteomes" id="UP001230268">
    <property type="component" value="Unassembled WGS sequence"/>
</dbReference>
<evidence type="ECO:0000256" key="2">
    <source>
        <dbReference type="ARBA" id="ARBA00022942"/>
    </source>
</evidence>
<keyword evidence="1 5" id="KW-0963">Cytoplasm</keyword>
<dbReference type="SUPFAM" id="SSF56235">
    <property type="entry name" value="N-terminal nucleophile aminohydrolases (Ntn hydrolases)"/>
    <property type="match status" value="1"/>
</dbReference>
<dbReference type="InterPro" id="IPR029055">
    <property type="entry name" value="Ntn_hydrolases_N"/>
</dbReference>
<keyword evidence="2 4" id="KW-0647">Proteasome</keyword>
<name>A0AAD8PD39_BABGI</name>
<comment type="subcellular location">
    <subcellularLocation>
        <location evidence="5">Cytoplasm</location>
    </subcellularLocation>
    <subcellularLocation>
        <location evidence="5">Nucleus</location>
    </subcellularLocation>
</comment>
<dbReference type="GO" id="GO:0019773">
    <property type="term" value="C:proteasome core complex, alpha-subunit complex"/>
    <property type="evidence" value="ECO:0007669"/>
    <property type="project" value="UniProtKB-UniRule"/>
</dbReference>
<comment type="caution">
    <text evidence="7">The sequence shown here is derived from an EMBL/GenBank/DDBJ whole genome shotgun (WGS) entry which is preliminary data.</text>
</comment>
<dbReference type="PROSITE" id="PS51475">
    <property type="entry name" value="PROTEASOME_ALPHA_2"/>
    <property type="match status" value="1"/>
</dbReference>
<reference evidence="7" key="1">
    <citation type="submission" date="2023-08" db="EMBL/GenBank/DDBJ databases">
        <title>Draft sequence of the Babesia gibsoni genome.</title>
        <authorList>
            <person name="Yamagishi J.Y."/>
            <person name="Xuan X.X."/>
        </authorList>
    </citation>
    <scope>NUCLEOTIDE SEQUENCE</scope>
    <source>
        <strain evidence="7">Azabu</strain>
    </source>
</reference>
<organism evidence="7 8">
    <name type="scientific">Babesia gibsoni</name>
    <dbReference type="NCBI Taxonomy" id="33632"/>
    <lineage>
        <taxon>Eukaryota</taxon>
        <taxon>Sar</taxon>
        <taxon>Alveolata</taxon>
        <taxon>Apicomplexa</taxon>
        <taxon>Aconoidasida</taxon>
        <taxon>Piroplasmida</taxon>
        <taxon>Babesiidae</taxon>
        <taxon>Babesia</taxon>
    </lineage>
</organism>
<dbReference type="NCBIfam" id="NF003075">
    <property type="entry name" value="PRK03996.1"/>
    <property type="match status" value="1"/>
</dbReference>
<dbReference type="PANTHER" id="PTHR11599">
    <property type="entry name" value="PROTEASOME SUBUNIT ALPHA/BETA"/>
    <property type="match status" value="1"/>
</dbReference>
<evidence type="ECO:0000256" key="4">
    <source>
        <dbReference type="PROSITE-ProRule" id="PRU00808"/>
    </source>
</evidence>
<keyword evidence="3 5" id="KW-0539">Nucleus</keyword>
<evidence type="ECO:0000259" key="6">
    <source>
        <dbReference type="PROSITE" id="PS00388"/>
    </source>
</evidence>
<comment type="similarity">
    <text evidence="4 5">Belongs to the peptidase T1A family.</text>
</comment>
<gene>
    <name evidence="7" type="ORF">BgAZ_304260</name>
</gene>
<dbReference type="InterPro" id="IPR050115">
    <property type="entry name" value="Proteasome_alpha"/>
</dbReference>
<dbReference type="InterPro" id="IPR023332">
    <property type="entry name" value="Proteasome_alpha-type"/>
</dbReference>
<dbReference type="SMART" id="SM00948">
    <property type="entry name" value="Proteasome_A_N"/>
    <property type="match status" value="1"/>
</dbReference>
<feature type="domain" description="Proteasome alpha-type subunits" evidence="6">
    <location>
        <begin position="8"/>
        <end position="30"/>
    </location>
</feature>
<proteinExistence type="inferred from homology"/>
<dbReference type="GO" id="GO:0005737">
    <property type="term" value="C:cytoplasm"/>
    <property type="evidence" value="ECO:0007669"/>
    <property type="project" value="UniProtKB-SubCell"/>
</dbReference>
<accession>A0AAD8PD39</accession>
<evidence type="ECO:0000313" key="8">
    <source>
        <dbReference type="Proteomes" id="UP001230268"/>
    </source>
</evidence>
<evidence type="ECO:0000256" key="5">
    <source>
        <dbReference type="RuleBase" id="RU000551"/>
    </source>
</evidence>
<dbReference type="InterPro" id="IPR001353">
    <property type="entry name" value="Proteasome_sua/b"/>
</dbReference>
<dbReference type="EMBL" id="JAVEPI010000003">
    <property type="protein sequence ID" value="KAK1442908.1"/>
    <property type="molecule type" value="Genomic_DNA"/>
</dbReference>
<evidence type="ECO:0000256" key="1">
    <source>
        <dbReference type="ARBA" id="ARBA00022490"/>
    </source>
</evidence>
<dbReference type="GO" id="GO:0043161">
    <property type="term" value="P:proteasome-mediated ubiquitin-dependent protein catabolic process"/>
    <property type="evidence" value="ECO:0007669"/>
    <property type="project" value="InterPro"/>
</dbReference>
<protein>
    <recommendedName>
        <fullName evidence="5">Proteasome subunit alpha type</fullName>
    </recommendedName>
</protein>
<dbReference type="Pfam" id="PF00227">
    <property type="entry name" value="Proteasome"/>
    <property type="match status" value="1"/>
</dbReference>
<dbReference type="GO" id="GO:0005634">
    <property type="term" value="C:nucleus"/>
    <property type="evidence" value="ECO:0007669"/>
    <property type="project" value="UniProtKB-SubCell"/>
</dbReference>
<dbReference type="CDD" id="cd03753">
    <property type="entry name" value="proteasome_alpha_type_5"/>
    <property type="match status" value="1"/>
</dbReference>
<dbReference type="Pfam" id="PF10584">
    <property type="entry name" value="Proteasome_A_N"/>
    <property type="match status" value="1"/>
</dbReference>